<comment type="caution">
    <text evidence="12">The sequence shown here is derived from an EMBL/GenBank/DDBJ whole genome shotgun (WGS) entry which is preliminary data.</text>
</comment>
<keyword evidence="5" id="KW-0997">Cell inner membrane</keyword>
<keyword evidence="6 11" id="KW-0812">Transmembrane</keyword>
<dbReference type="InterPro" id="IPR001851">
    <property type="entry name" value="ABC_transp_permease"/>
</dbReference>
<dbReference type="Proteomes" id="UP001193501">
    <property type="component" value="Unassembled WGS sequence"/>
</dbReference>
<dbReference type="PANTHER" id="PTHR32196:SF29">
    <property type="entry name" value="AUTOINDUCER 2 IMPORT SYSTEM PERMEASE PROTEIN LSRC"/>
    <property type="match status" value="1"/>
</dbReference>
<gene>
    <name evidence="12" type="ORF">GV832_05775</name>
</gene>
<keyword evidence="7 11" id="KW-1133">Transmembrane helix</keyword>
<evidence type="ECO:0000256" key="11">
    <source>
        <dbReference type="SAM" id="Phobius"/>
    </source>
</evidence>
<evidence type="ECO:0000256" key="2">
    <source>
        <dbReference type="ARBA" id="ARBA00011262"/>
    </source>
</evidence>
<evidence type="ECO:0000256" key="9">
    <source>
        <dbReference type="ARBA" id="ARBA00025439"/>
    </source>
</evidence>
<dbReference type="GO" id="GO:0005886">
    <property type="term" value="C:plasma membrane"/>
    <property type="evidence" value="ECO:0007669"/>
    <property type="project" value="UniProtKB-SubCell"/>
</dbReference>
<proteinExistence type="predicted"/>
<feature type="transmembrane region" description="Helical" evidence="11">
    <location>
        <begin position="299"/>
        <end position="315"/>
    </location>
</feature>
<evidence type="ECO:0000256" key="5">
    <source>
        <dbReference type="ARBA" id="ARBA00022519"/>
    </source>
</evidence>
<feature type="transmembrane region" description="Helical" evidence="11">
    <location>
        <begin position="38"/>
        <end position="57"/>
    </location>
</feature>
<dbReference type="RefSeq" id="WP_168773887.1">
    <property type="nucleotide sequence ID" value="NZ_JAABNR010000004.1"/>
</dbReference>
<evidence type="ECO:0000256" key="3">
    <source>
        <dbReference type="ARBA" id="ARBA00022448"/>
    </source>
</evidence>
<reference evidence="12" key="1">
    <citation type="submission" date="2020-01" db="EMBL/GenBank/DDBJ databases">
        <authorList>
            <person name="Chen W.-M."/>
        </authorList>
    </citation>
    <scope>NUCLEOTIDE SEQUENCE</scope>
    <source>
        <strain evidence="12">CYK-10</strain>
    </source>
</reference>
<keyword evidence="8 11" id="KW-0472">Membrane</keyword>
<feature type="transmembrane region" description="Helical" evidence="11">
    <location>
        <begin position="208"/>
        <end position="233"/>
    </location>
</feature>
<dbReference type="GO" id="GO:0022857">
    <property type="term" value="F:transmembrane transporter activity"/>
    <property type="evidence" value="ECO:0007669"/>
    <property type="project" value="InterPro"/>
</dbReference>
<sequence>MHPQTLRILALAAALLATVLFFSTQIDGYLSERMFTRISTSAAVILPIAVGQAIVVITRNIDLSIGSTMGVVAYLTGDYLSGHPELHPVLVLCLAMGIGAGIGAINGILVAWGRVPSIIVTLGTLALLRSFLVEYSDARTITTASLPQWLVDLPQANAFSIFGIDVRVTVVLALASAVVMGLCLSRLRAARRFFAVGSNPDAAVMAGINLPMVTLLAFVLSGALAGLSGFLFLAKFGNITVVAGMGFELKSVAAVVVGGVSILGGSGSMVGVVIGTVLVDTIDNSLTRWELVSEFWRDALLGFLIMAAVTVDTFMSRQLSRLSRKES</sequence>
<evidence type="ECO:0000256" key="8">
    <source>
        <dbReference type="ARBA" id="ARBA00023136"/>
    </source>
</evidence>
<evidence type="ECO:0000256" key="6">
    <source>
        <dbReference type="ARBA" id="ARBA00022692"/>
    </source>
</evidence>
<evidence type="ECO:0000256" key="1">
    <source>
        <dbReference type="ARBA" id="ARBA00004651"/>
    </source>
</evidence>
<dbReference type="CDD" id="cd06579">
    <property type="entry name" value="TM_PBP1_transp_AraH_like"/>
    <property type="match status" value="1"/>
</dbReference>
<dbReference type="PANTHER" id="PTHR32196">
    <property type="entry name" value="ABC TRANSPORTER PERMEASE PROTEIN YPHD-RELATED-RELATED"/>
    <property type="match status" value="1"/>
</dbReference>
<dbReference type="Pfam" id="PF02653">
    <property type="entry name" value="BPD_transp_2"/>
    <property type="match status" value="1"/>
</dbReference>
<feature type="transmembrane region" description="Helical" evidence="11">
    <location>
        <begin position="89"/>
        <end position="109"/>
    </location>
</feature>
<keyword evidence="4" id="KW-1003">Cell membrane</keyword>
<accession>A0AAE4Y8C7</accession>
<evidence type="ECO:0000313" key="12">
    <source>
        <dbReference type="EMBL" id="NBZ87084.1"/>
    </source>
</evidence>
<comment type="function">
    <text evidence="9">Part of the ABC transporter complex LsrABCD involved in autoinducer 2 (AI-2) import. Probably responsible for the translocation of the substrate across the membrane.</text>
</comment>
<protein>
    <recommendedName>
        <fullName evidence="10">Autoinducer 2 import system permease protein LsrC</fullName>
    </recommendedName>
</protein>
<evidence type="ECO:0000256" key="4">
    <source>
        <dbReference type="ARBA" id="ARBA00022475"/>
    </source>
</evidence>
<dbReference type="EMBL" id="JAABNR010000004">
    <property type="protein sequence ID" value="NBZ87084.1"/>
    <property type="molecule type" value="Genomic_DNA"/>
</dbReference>
<feature type="transmembrane region" description="Helical" evidence="11">
    <location>
        <begin position="254"/>
        <end position="279"/>
    </location>
</feature>
<evidence type="ECO:0000313" key="13">
    <source>
        <dbReference type="Proteomes" id="UP001193501"/>
    </source>
</evidence>
<feature type="transmembrane region" description="Helical" evidence="11">
    <location>
        <begin position="168"/>
        <end position="188"/>
    </location>
</feature>
<comment type="subcellular location">
    <subcellularLocation>
        <location evidence="1">Cell membrane</location>
        <topology evidence="1">Multi-pass membrane protein</topology>
    </subcellularLocation>
</comment>
<evidence type="ECO:0000256" key="10">
    <source>
        <dbReference type="ARBA" id="ARBA00039382"/>
    </source>
</evidence>
<comment type="subunit">
    <text evidence="2">The complex is composed of two ATP-binding proteins (LsrA), two transmembrane proteins (LsrC and LsrD) and a solute-binding protein (LsrB).</text>
</comment>
<name>A0AAE4Y8C7_9RHOB</name>
<evidence type="ECO:0000256" key="7">
    <source>
        <dbReference type="ARBA" id="ARBA00022989"/>
    </source>
</evidence>
<dbReference type="AlphaFoldDB" id="A0AAE4Y8C7"/>
<organism evidence="12 13">
    <name type="scientific">Stagnihabitans tardus</name>
    <dbReference type="NCBI Taxonomy" id="2699202"/>
    <lineage>
        <taxon>Bacteria</taxon>
        <taxon>Pseudomonadati</taxon>
        <taxon>Pseudomonadota</taxon>
        <taxon>Alphaproteobacteria</taxon>
        <taxon>Rhodobacterales</taxon>
        <taxon>Paracoccaceae</taxon>
        <taxon>Stagnihabitans</taxon>
    </lineage>
</organism>
<keyword evidence="3" id="KW-0813">Transport</keyword>
<keyword evidence="13" id="KW-1185">Reference proteome</keyword>